<dbReference type="EMBL" id="JRHH01000003">
    <property type="protein sequence ID" value="KGD68171.1"/>
    <property type="molecule type" value="Genomic_DNA"/>
</dbReference>
<dbReference type="AlphaFoldDB" id="A0A095SU40"/>
<accession>A0A095SU40</accession>
<dbReference type="STRING" id="1453498.LG45_07705"/>
<reference evidence="3 4" key="1">
    <citation type="submission" date="2014-09" db="EMBL/GenBank/DDBJ databases">
        <title>Whole Genome Shotgun of Flavobacterium aquatile LMG 4008.</title>
        <authorList>
            <person name="Gale A.N."/>
            <person name="Pipes S.E."/>
            <person name="Newman J.D."/>
        </authorList>
    </citation>
    <scope>NUCLEOTIDE SEQUENCE [LARGE SCALE GENOMIC DNA]</scope>
    <source>
        <strain evidence="3 4">LMG 4008</strain>
    </source>
</reference>
<evidence type="ECO:0000256" key="1">
    <source>
        <dbReference type="SAM" id="SignalP"/>
    </source>
</evidence>
<dbReference type="InterPro" id="IPR002350">
    <property type="entry name" value="Kazal_dom"/>
</dbReference>
<sequence>MKKLKILFLFTAISLATLNSCTDNDSVQNEVETKKSFSLRTTLNELKKANNISGKNTATTPADPFCFEFIFPLNLSYNNGTVVSVSSINGILDLLVNETATLYIEGIEFPFQVNVATADSANPLTINNEADFEALIESCGFENYEDYVATGICYDFVYPYSIVNQAGDTIVINSEAELFAEVSTTTGNDIYDLVFPISVTYQGQTVVLNTVYDLVDMDNNCVTSTDPCDCDLIYAPVCVATTTGIVEFPNACIAECEGFTTADFVNCTSSPGPGFDGLGTCFTIQYPVQVQYQGALVTVNDDNELFSYANTTTGELPINYPITIISFATPTTPSQTYTISSEAALIDITATICN</sequence>
<comment type="caution">
    <text evidence="3">The sequence shown here is derived from an EMBL/GenBank/DDBJ whole genome shotgun (WGS) entry which is preliminary data.</text>
</comment>
<evidence type="ECO:0000313" key="3">
    <source>
        <dbReference type="EMBL" id="KGD68171.1"/>
    </source>
</evidence>
<gene>
    <name evidence="3" type="ORF">LG45_07705</name>
</gene>
<dbReference type="Proteomes" id="UP000029554">
    <property type="component" value="Unassembled WGS sequence"/>
</dbReference>
<dbReference type="eggNOG" id="ENOG5032WG4">
    <property type="taxonomic scope" value="Bacteria"/>
</dbReference>
<feature type="domain" description="Kazal-like" evidence="2">
    <location>
        <begin position="222"/>
        <end position="269"/>
    </location>
</feature>
<proteinExistence type="predicted"/>
<dbReference type="RefSeq" id="WP_035125812.1">
    <property type="nucleotide sequence ID" value="NZ_JRHH01000003.1"/>
</dbReference>
<dbReference type="PROSITE" id="PS51465">
    <property type="entry name" value="KAZAL_2"/>
    <property type="match status" value="1"/>
</dbReference>
<protein>
    <recommendedName>
        <fullName evidence="2">Kazal-like domain-containing protein</fullName>
    </recommendedName>
</protein>
<keyword evidence="4" id="KW-1185">Reference proteome</keyword>
<feature type="chain" id="PRO_5001910464" description="Kazal-like domain-containing protein" evidence="1">
    <location>
        <begin position="22"/>
        <end position="354"/>
    </location>
</feature>
<dbReference type="OrthoDB" id="1199198at2"/>
<evidence type="ECO:0000313" key="4">
    <source>
        <dbReference type="Proteomes" id="UP000029554"/>
    </source>
</evidence>
<feature type="signal peptide" evidence="1">
    <location>
        <begin position="1"/>
        <end position="21"/>
    </location>
</feature>
<organism evidence="3 4">
    <name type="scientific">Flavobacterium aquatile LMG 4008 = ATCC 11947</name>
    <dbReference type="NCBI Taxonomy" id="1453498"/>
    <lineage>
        <taxon>Bacteria</taxon>
        <taxon>Pseudomonadati</taxon>
        <taxon>Bacteroidota</taxon>
        <taxon>Flavobacteriia</taxon>
        <taxon>Flavobacteriales</taxon>
        <taxon>Flavobacteriaceae</taxon>
        <taxon>Flavobacterium</taxon>
    </lineage>
</organism>
<keyword evidence="1" id="KW-0732">Signal</keyword>
<evidence type="ECO:0000259" key="2">
    <source>
        <dbReference type="PROSITE" id="PS51465"/>
    </source>
</evidence>
<name>A0A095SU40_9FLAO</name>